<reference evidence="7 8" key="1">
    <citation type="submission" date="2017-09" db="EMBL/GenBank/DDBJ databases">
        <title>Depth-based differentiation of microbial function through sediment-hosted aquifers and enrichment of novel symbionts in the deep terrestrial subsurface.</title>
        <authorList>
            <person name="Probst A.J."/>
            <person name="Ladd B."/>
            <person name="Jarett J.K."/>
            <person name="Geller-Mcgrath D.E."/>
            <person name="Sieber C.M."/>
            <person name="Emerson J.B."/>
            <person name="Anantharaman K."/>
            <person name="Thomas B.C."/>
            <person name="Malmstrom R."/>
            <person name="Stieglmeier M."/>
            <person name="Klingl A."/>
            <person name="Woyke T."/>
            <person name="Ryan C.M."/>
            <person name="Banfield J.F."/>
        </authorList>
    </citation>
    <scope>NUCLEOTIDE SEQUENCE [LARGE SCALE GENOMIC DNA]</scope>
    <source>
        <strain evidence="7">CG10_big_fil_rev_8_21_14_0_10_46_23</strain>
    </source>
</reference>
<gene>
    <name evidence="7" type="ORF">COV31_01350</name>
</gene>
<feature type="transmembrane region" description="Helical" evidence="5">
    <location>
        <begin position="435"/>
        <end position="460"/>
    </location>
</feature>
<feature type="transmembrane region" description="Helical" evidence="5">
    <location>
        <begin position="291"/>
        <end position="324"/>
    </location>
</feature>
<evidence type="ECO:0000256" key="2">
    <source>
        <dbReference type="ARBA" id="ARBA00022692"/>
    </source>
</evidence>
<keyword evidence="2 5" id="KW-0812">Transmembrane</keyword>
<evidence type="ECO:0000313" key="8">
    <source>
        <dbReference type="Proteomes" id="UP000230232"/>
    </source>
</evidence>
<dbReference type="InterPro" id="IPR007016">
    <property type="entry name" value="O-antigen_ligase-rel_domated"/>
</dbReference>
<dbReference type="AlphaFoldDB" id="A0A2H0R4Q0"/>
<dbReference type="PANTHER" id="PTHR37422:SF13">
    <property type="entry name" value="LIPOPOLYSACCHARIDE BIOSYNTHESIS PROTEIN PA4999-RELATED"/>
    <property type="match status" value="1"/>
</dbReference>
<evidence type="ECO:0000256" key="1">
    <source>
        <dbReference type="ARBA" id="ARBA00004141"/>
    </source>
</evidence>
<accession>A0A2H0R4Q0</accession>
<feature type="transmembrane region" description="Helical" evidence="5">
    <location>
        <begin position="336"/>
        <end position="358"/>
    </location>
</feature>
<dbReference type="PANTHER" id="PTHR37422">
    <property type="entry name" value="TEICHURONIC ACID BIOSYNTHESIS PROTEIN TUAE"/>
    <property type="match status" value="1"/>
</dbReference>
<evidence type="ECO:0000256" key="3">
    <source>
        <dbReference type="ARBA" id="ARBA00022989"/>
    </source>
</evidence>
<comment type="caution">
    <text evidence="7">The sequence shown here is derived from an EMBL/GenBank/DDBJ whole genome shotgun (WGS) entry which is preliminary data.</text>
</comment>
<dbReference type="Pfam" id="PF04932">
    <property type="entry name" value="Wzy_C"/>
    <property type="match status" value="1"/>
</dbReference>
<feature type="transmembrane region" description="Helical" evidence="5">
    <location>
        <begin position="55"/>
        <end position="73"/>
    </location>
</feature>
<dbReference type="EMBL" id="PCXO01000005">
    <property type="protein sequence ID" value="PIR41499.1"/>
    <property type="molecule type" value="Genomic_DNA"/>
</dbReference>
<protein>
    <recommendedName>
        <fullName evidence="6">O-antigen ligase-related domain-containing protein</fullName>
    </recommendedName>
</protein>
<keyword evidence="4 5" id="KW-0472">Membrane</keyword>
<feature type="transmembrane region" description="Helical" evidence="5">
    <location>
        <begin position="254"/>
        <end position="271"/>
    </location>
</feature>
<proteinExistence type="predicted"/>
<comment type="subcellular location">
    <subcellularLocation>
        <location evidence="1">Membrane</location>
        <topology evidence="1">Multi-pass membrane protein</topology>
    </subcellularLocation>
</comment>
<feature type="domain" description="O-antigen ligase-related" evidence="6">
    <location>
        <begin position="299"/>
        <end position="451"/>
    </location>
</feature>
<name>A0A2H0R4Q0_9BACT</name>
<evidence type="ECO:0000259" key="6">
    <source>
        <dbReference type="Pfam" id="PF04932"/>
    </source>
</evidence>
<feature type="transmembrane region" description="Helical" evidence="5">
    <location>
        <begin position="149"/>
        <end position="168"/>
    </location>
</feature>
<evidence type="ECO:0000256" key="5">
    <source>
        <dbReference type="SAM" id="Phobius"/>
    </source>
</evidence>
<evidence type="ECO:0000313" key="7">
    <source>
        <dbReference type="EMBL" id="PIR41499.1"/>
    </source>
</evidence>
<dbReference type="Proteomes" id="UP000230232">
    <property type="component" value="Unassembled WGS sequence"/>
</dbReference>
<feature type="transmembrane region" description="Helical" evidence="5">
    <location>
        <begin position="472"/>
        <end position="490"/>
    </location>
</feature>
<feature type="transmembrane region" description="Helical" evidence="5">
    <location>
        <begin position="115"/>
        <end position="137"/>
    </location>
</feature>
<feature type="transmembrane region" description="Helical" evidence="5">
    <location>
        <begin position="180"/>
        <end position="201"/>
    </location>
</feature>
<keyword evidence="3 5" id="KW-1133">Transmembrane helix</keyword>
<dbReference type="GO" id="GO:0016020">
    <property type="term" value="C:membrane"/>
    <property type="evidence" value="ECO:0007669"/>
    <property type="project" value="UniProtKB-SubCell"/>
</dbReference>
<feature type="transmembrane region" description="Helical" evidence="5">
    <location>
        <begin position="79"/>
        <end position="94"/>
    </location>
</feature>
<sequence>MQTLKKSPLLLNIVFIIQLVLVVFVAGGILPRWLILILAGLVSVYVLIDSLDNALVFFVRSIPLFVAIPFTSYFDSFNIWRFAAGLIFLKWFFTKDISQLIRQQLGHLIKRPIQYFLSHQITTAVAIFFFMSLLSLLTATDLFAGIKRIIYLVNLSLVGVVIFDLARSSDNLAPRLIKNLVIPGVIVVALGFIQLAMTYWFDIFAFIEIWQFIQESWYGSFWARIVVEGNTWFAYFGPQLSLRMFSIFPDSHTFPMFVLLTIPSILALALTRVVKGATTLRELVRGRASLWILFLPVFYLAIILSGTRGIWLAVFAPLISLPFIRKKIRDIPTKKILSYISLFSIAFFILFLIANPILTSNQFLLDKGNNDLLRQRIRSIIDFGETSNSDRLEIWSASVKSIYSRPLLGVGIGNFPVVLDQDIDQAKAGSSAHNLYLNIAAEIGLVGLFVALAFLWSLLLRGIRAFEKTRRPFLKIYLGSVLFYLIWIFAYLLTDAALFDERAFLIFSVHAALIFSLYEKIKRPEPQLESVSRQEKQQSPERNS</sequence>
<feature type="transmembrane region" description="Helical" evidence="5">
    <location>
        <begin position="33"/>
        <end position="48"/>
    </location>
</feature>
<organism evidence="7 8">
    <name type="scientific">Candidatus Yanofskybacteria bacterium CG10_big_fil_rev_8_21_14_0_10_46_23</name>
    <dbReference type="NCBI Taxonomy" id="1975098"/>
    <lineage>
        <taxon>Bacteria</taxon>
        <taxon>Candidatus Yanofskyibacteriota</taxon>
    </lineage>
</organism>
<feature type="transmembrane region" description="Helical" evidence="5">
    <location>
        <begin position="9"/>
        <end position="27"/>
    </location>
</feature>
<evidence type="ECO:0000256" key="4">
    <source>
        <dbReference type="ARBA" id="ARBA00023136"/>
    </source>
</evidence>
<dbReference type="InterPro" id="IPR051533">
    <property type="entry name" value="WaaL-like"/>
</dbReference>